<reference evidence="2" key="1">
    <citation type="submission" date="2021-01" db="EMBL/GenBank/DDBJ databases">
        <authorList>
            <consortium name="Genoscope - CEA"/>
            <person name="William W."/>
        </authorList>
    </citation>
    <scope>NUCLEOTIDE SEQUENCE</scope>
</reference>
<sequence length="266" mass="31528">MKLQGFNIDQNIQANKSEIVPLLIKSRTQNSKLNRLIMWLIDKETRFFSIIAVRKISNLNYISGDVSLLYGSDSHILWIKRFAIPGSSFIGLIIPLLLFLLLYINRENHNKIKFRRHIGYLFNEYTQKNYFWEMIKLWKKTIIIKTLIYFETYIFLKATLLGLCLMFYQLIALKYKPFILNMYNQLDILSGQYCSITIFFAVVKYICEQSEQYNISELIQNLIIILSIIFSYPFIIKILKVYYSKYKLVVLTSFQKAFLALNSLSF</sequence>
<evidence type="ECO:0000256" key="1">
    <source>
        <dbReference type="SAM" id="Phobius"/>
    </source>
</evidence>
<keyword evidence="1" id="KW-0812">Transmembrane</keyword>
<feature type="transmembrane region" description="Helical" evidence="1">
    <location>
        <begin position="146"/>
        <end position="168"/>
    </location>
</feature>
<dbReference type="OrthoDB" id="10575596at2759"/>
<gene>
    <name evidence="2" type="ORF">POCTA_138.1.T2080003</name>
</gene>
<dbReference type="PANTHER" id="PTHR11319">
    <property type="entry name" value="G PROTEIN-COUPLED RECEPTOR-RELATED"/>
    <property type="match status" value="1"/>
</dbReference>
<evidence type="ECO:0000313" key="2">
    <source>
        <dbReference type="EMBL" id="CAD8215134.1"/>
    </source>
</evidence>
<name>A0A8S1YSG8_PAROT</name>
<dbReference type="OMA" id="QICEQND"/>
<feature type="transmembrane region" description="Helical" evidence="1">
    <location>
        <begin position="188"/>
        <end position="206"/>
    </location>
</feature>
<keyword evidence="3" id="KW-1185">Reference proteome</keyword>
<dbReference type="Proteomes" id="UP000683925">
    <property type="component" value="Unassembled WGS sequence"/>
</dbReference>
<feature type="transmembrane region" description="Helical" evidence="1">
    <location>
        <begin position="218"/>
        <end position="239"/>
    </location>
</feature>
<dbReference type="AlphaFoldDB" id="A0A8S1YSG8"/>
<proteinExistence type="predicted"/>
<protein>
    <recommendedName>
        <fullName evidence="4">Transmembrane protein</fullName>
    </recommendedName>
</protein>
<keyword evidence="1" id="KW-0472">Membrane</keyword>
<dbReference type="PANTHER" id="PTHR11319:SF35">
    <property type="entry name" value="OUTER MEMBRANE PROTEIN PMPC-RELATED"/>
    <property type="match status" value="1"/>
</dbReference>
<organism evidence="2 3">
    <name type="scientific">Paramecium octaurelia</name>
    <dbReference type="NCBI Taxonomy" id="43137"/>
    <lineage>
        <taxon>Eukaryota</taxon>
        <taxon>Sar</taxon>
        <taxon>Alveolata</taxon>
        <taxon>Ciliophora</taxon>
        <taxon>Intramacronucleata</taxon>
        <taxon>Oligohymenophorea</taxon>
        <taxon>Peniculida</taxon>
        <taxon>Parameciidae</taxon>
        <taxon>Paramecium</taxon>
    </lineage>
</organism>
<comment type="caution">
    <text evidence="2">The sequence shown here is derived from an EMBL/GenBank/DDBJ whole genome shotgun (WGS) entry which is preliminary data.</text>
</comment>
<evidence type="ECO:0000313" key="3">
    <source>
        <dbReference type="Proteomes" id="UP000683925"/>
    </source>
</evidence>
<evidence type="ECO:0008006" key="4">
    <source>
        <dbReference type="Google" id="ProtNLM"/>
    </source>
</evidence>
<feature type="transmembrane region" description="Helical" evidence="1">
    <location>
        <begin position="82"/>
        <end position="104"/>
    </location>
</feature>
<accession>A0A8S1YSG8</accession>
<keyword evidence="1" id="KW-1133">Transmembrane helix</keyword>
<dbReference type="EMBL" id="CAJJDP010000212">
    <property type="protein sequence ID" value="CAD8215134.1"/>
    <property type="molecule type" value="Genomic_DNA"/>
</dbReference>